<evidence type="ECO:0000313" key="4">
    <source>
        <dbReference type="Proteomes" id="UP000267469"/>
    </source>
</evidence>
<name>A0A3N0E8L0_SINP1</name>
<dbReference type="InterPro" id="IPR011990">
    <property type="entry name" value="TPR-like_helical_dom_sf"/>
</dbReference>
<evidence type="ECO:0000313" key="3">
    <source>
        <dbReference type="EMBL" id="RNL84129.1"/>
    </source>
</evidence>
<sequence length="643" mass="73542">MRVFLLVPFITILLCNSGCDISTSPPAIIPEAEIDSSVYFYELSRESSIPVNKKLFYINRSLVYSRPGKDSMLAKGLYRKIYLHNSIKQYDSSRYYADELIEYAGRGKDTLYLARGYYRKSRIFAYLNNPEESFKNAIESKKYYQALGESSQVGMRLLEMAISQERLGDYSGSQESATESLVYLDPLENRQYVASAYNCIAISYRKQKLYENAIREYDSSLQYVSSAADSISVLNNIALLERDKGNLESAIALWASVDTTGLHPKTKARITDNLAYARWLKEPSSNVLDELDTALRIRLEVKDVEGLQASYSHLSEYFGFSDRPKALLYAKKYLDVTRMYNNPEDQLDALKKLIYLTEEGDAQSYASKYVLLNDSLETAKLRAKNAFTKIKYDYTRAEQQKLKYKSEKEKAEILLQKERTENFILLTIVIGVAIIWYLWNSLQKTKGQARVAREKQEAIYNTETRLSKRVHDELANGIYNVMTQLEENVANKGILDRLERIYMLTRNISRESIGIDTGAVFPEELASMLGSYPPGNTKIVILGLETISWHQIAREKKIVLYRVLQELMTNMKKHSNATLVGITFSDSYKMLKITYSDNGVGAPADVLKYGNGLRNTENRILFVKGCITFETEKGFRAEIQLPY</sequence>
<dbReference type="SUPFAM" id="SSF48452">
    <property type="entry name" value="TPR-like"/>
    <property type="match status" value="1"/>
</dbReference>
<proteinExistence type="predicted"/>
<dbReference type="SUPFAM" id="SSF55874">
    <property type="entry name" value="ATPase domain of HSP90 chaperone/DNA topoisomerase II/histidine kinase"/>
    <property type="match status" value="1"/>
</dbReference>
<keyword evidence="1" id="KW-0175">Coiled coil</keyword>
<evidence type="ECO:0000256" key="2">
    <source>
        <dbReference type="SAM" id="Phobius"/>
    </source>
</evidence>
<dbReference type="CDD" id="cd16917">
    <property type="entry name" value="HATPase_UhpB-NarQ-NarX-like"/>
    <property type="match status" value="1"/>
</dbReference>
<keyword evidence="3" id="KW-0808">Transferase</keyword>
<keyword evidence="3" id="KW-0418">Kinase</keyword>
<keyword evidence="2" id="KW-1133">Transmembrane helix</keyword>
<feature type="coiled-coil region" evidence="1">
    <location>
        <begin position="394"/>
        <end position="421"/>
    </location>
</feature>
<keyword evidence="2" id="KW-0472">Membrane</keyword>
<accession>A0A3N0E8L0</accession>
<dbReference type="EMBL" id="RJTM01000099">
    <property type="protein sequence ID" value="RNL84129.1"/>
    <property type="molecule type" value="Genomic_DNA"/>
</dbReference>
<organism evidence="3 4">
    <name type="scientific">Sinomicrobium pectinilyticum</name>
    <dbReference type="NCBI Taxonomy" id="1084421"/>
    <lineage>
        <taxon>Bacteria</taxon>
        <taxon>Pseudomonadati</taxon>
        <taxon>Bacteroidota</taxon>
        <taxon>Flavobacteriia</taxon>
        <taxon>Flavobacteriales</taxon>
        <taxon>Flavobacteriaceae</taxon>
        <taxon>Sinomicrobium</taxon>
    </lineage>
</organism>
<reference evidence="3 4" key="1">
    <citation type="submission" date="2018-10" db="EMBL/GenBank/DDBJ databases">
        <title>Sinomicrobium pectinilyticum sp. nov., a pectinase-producing bacterium isolated from alkaline and saline soil, and emended description of the genus Sinomicrobium.</title>
        <authorList>
            <person name="Cheng B."/>
            <person name="Li C."/>
            <person name="Lai Q."/>
            <person name="Du M."/>
            <person name="Shao Z."/>
            <person name="Xu P."/>
            <person name="Yang C."/>
        </authorList>
    </citation>
    <scope>NUCLEOTIDE SEQUENCE [LARGE SCALE GENOMIC DNA]</scope>
    <source>
        <strain evidence="3 4">5DNS001</strain>
    </source>
</reference>
<dbReference type="OrthoDB" id="943406at2"/>
<dbReference type="InterPro" id="IPR036890">
    <property type="entry name" value="HATPase_C_sf"/>
</dbReference>
<comment type="caution">
    <text evidence="3">The sequence shown here is derived from an EMBL/GenBank/DDBJ whole genome shotgun (WGS) entry which is preliminary data.</text>
</comment>
<dbReference type="Proteomes" id="UP000267469">
    <property type="component" value="Unassembled WGS sequence"/>
</dbReference>
<dbReference type="Gene3D" id="1.25.40.10">
    <property type="entry name" value="Tetratricopeptide repeat domain"/>
    <property type="match status" value="1"/>
</dbReference>
<dbReference type="AlphaFoldDB" id="A0A3N0E8L0"/>
<dbReference type="Gene3D" id="3.30.565.10">
    <property type="entry name" value="Histidine kinase-like ATPase, C-terminal domain"/>
    <property type="match status" value="1"/>
</dbReference>
<keyword evidence="4" id="KW-1185">Reference proteome</keyword>
<feature type="transmembrane region" description="Helical" evidence="2">
    <location>
        <begin position="423"/>
        <end position="440"/>
    </location>
</feature>
<evidence type="ECO:0000256" key="1">
    <source>
        <dbReference type="SAM" id="Coils"/>
    </source>
</evidence>
<gene>
    <name evidence="3" type="ORF">ED312_14405</name>
</gene>
<dbReference type="GO" id="GO:0016301">
    <property type="term" value="F:kinase activity"/>
    <property type="evidence" value="ECO:0007669"/>
    <property type="project" value="UniProtKB-KW"/>
</dbReference>
<protein>
    <submittedName>
        <fullName evidence="3">Tetratricopeptide repeat-containing sensor histidine kinase</fullName>
    </submittedName>
</protein>
<dbReference type="RefSeq" id="WP_123216719.1">
    <property type="nucleotide sequence ID" value="NZ_RJTM01000099.1"/>
</dbReference>
<keyword evidence="2" id="KW-0812">Transmembrane</keyword>